<feature type="transmembrane region" description="Helical" evidence="1">
    <location>
        <begin position="115"/>
        <end position="137"/>
    </location>
</feature>
<keyword evidence="1" id="KW-0472">Membrane</keyword>
<evidence type="ECO:0000256" key="1">
    <source>
        <dbReference type="SAM" id="Phobius"/>
    </source>
</evidence>
<name>A0A6C0BSN8_9ZZZZ</name>
<dbReference type="EMBL" id="MN739223">
    <property type="protein sequence ID" value="QHS94428.1"/>
    <property type="molecule type" value="Genomic_DNA"/>
</dbReference>
<keyword evidence="1" id="KW-1133">Transmembrane helix</keyword>
<evidence type="ECO:0000313" key="2">
    <source>
        <dbReference type="EMBL" id="QHS94428.1"/>
    </source>
</evidence>
<dbReference type="AlphaFoldDB" id="A0A6C0BSN8"/>
<feature type="transmembrane region" description="Helical" evidence="1">
    <location>
        <begin position="6"/>
        <end position="26"/>
    </location>
</feature>
<accession>A0A6C0BSN8</accession>
<organism evidence="2">
    <name type="scientific">viral metagenome</name>
    <dbReference type="NCBI Taxonomy" id="1070528"/>
    <lineage>
        <taxon>unclassified sequences</taxon>
        <taxon>metagenomes</taxon>
        <taxon>organismal metagenomes</taxon>
    </lineage>
</organism>
<keyword evidence="1" id="KW-0812">Transmembrane</keyword>
<reference evidence="2" key="1">
    <citation type="journal article" date="2020" name="Nature">
        <title>Giant virus diversity and host interactions through global metagenomics.</title>
        <authorList>
            <person name="Schulz F."/>
            <person name="Roux S."/>
            <person name="Paez-Espino D."/>
            <person name="Jungbluth S."/>
            <person name="Walsh D.A."/>
            <person name="Denef V.J."/>
            <person name="McMahon K.D."/>
            <person name="Konstantinidis K.T."/>
            <person name="Eloe-Fadrosh E.A."/>
            <person name="Kyrpides N.C."/>
            <person name="Woyke T."/>
        </authorList>
    </citation>
    <scope>NUCLEOTIDE SEQUENCE</scope>
    <source>
        <strain evidence="2">GVMAG-M-3300018416-26</strain>
    </source>
</reference>
<sequence>MRRSEKLSFGILCAICVFSILAYQAFRCHEKNKDFKDPLLIQYGIWDIDGWSITHIVFFALLGYLYTKHFVIIMIMGILWELIEDNVMHILTKDISFLNCKKLTTDNVNSKTNNIWWFGRFSDVLMDLFGFGIGYLIRNKIMA</sequence>
<protein>
    <submittedName>
        <fullName evidence="2">Uncharacterized protein</fullName>
    </submittedName>
</protein>
<proteinExistence type="predicted"/>